<evidence type="ECO:0000256" key="1">
    <source>
        <dbReference type="ARBA" id="ARBA00022679"/>
    </source>
</evidence>
<evidence type="ECO:0000256" key="2">
    <source>
        <dbReference type="ARBA" id="ARBA00022695"/>
    </source>
</evidence>
<sequence>MHDRPCPHDLLWGMSPTQLPSDTPVWVRQVLEIDQPVVVRRAMVASGQIAVGVRGASRDQRYATLMSVDAVRRRVRPEELTAGVYASELPALRALIQLRPVMNELGLDWGITGSVGYQLATGIPAAHANSDLDLLVRVPQSFSRPRARDLLQHLDDGPCRVDLQLETPFGAIALREWAGDSTRVLLKCPTGARLVGNPWNQQEQVA</sequence>
<comment type="catalytic activity">
    <reaction evidence="3">
        <text>apo-[malonate decarboxylase ACP] + 2'-(5''-triphospho-alpha-D-ribosyl)-3'-dephospho-CoA = holo-[malonate decarboxylase ACP] + diphosphate</text>
        <dbReference type="Rhea" id="RHEA:42644"/>
        <dbReference type="Rhea" id="RHEA-COMP:10160"/>
        <dbReference type="Rhea" id="RHEA-COMP:10161"/>
        <dbReference type="ChEBI" id="CHEBI:29999"/>
        <dbReference type="ChEBI" id="CHEBI:33019"/>
        <dbReference type="ChEBI" id="CHEBI:61378"/>
        <dbReference type="ChEBI" id="CHEBI:82683"/>
        <dbReference type="EC" id="2.7.7.66"/>
    </reaction>
</comment>
<dbReference type="Proteomes" id="UP000032487">
    <property type="component" value="Unassembled WGS sequence"/>
</dbReference>
<proteinExistence type="inferred from homology"/>
<dbReference type="NCBIfam" id="NF002332">
    <property type="entry name" value="PRK01293.1"/>
    <property type="match status" value="1"/>
</dbReference>
<evidence type="ECO:0000259" key="4">
    <source>
        <dbReference type="Pfam" id="PF10620"/>
    </source>
</evidence>
<dbReference type="EMBL" id="JYHV01000037">
    <property type="protein sequence ID" value="KJH79782.1"/>
    <property type="molecule type" value="Genomic_DNA"/>
</dbReference>
<protein>
    <recommendedName>
        <fullName evidence="3">Phosphoribosyl-dephospho-CoA transferase</fullName>
        <ecNumber evidence="3">2.7.7.66</ecNumber>
    </recommendedName>
    <alternativeName>
        <fullName evidence="3">Malonate decarboxylase holo-[acyl-carrier-protein] synthase</fullName>
        <shortName evidence="3">Holo-ACP synthase</shortName>
    </alternativeName>
</protein>
<dbReference type="NCBIfam" id="TIGR03135">
    <property type="entry name" value="malonate_mdcG"/>
    <property type="match status" value="1"/>
</dbReference>
<gene>
    <name evidence="3" type="primary">mdcG</name>
    <name evidence="6" type="ORF">UF78_21850</name>
</gene>
<dbReference type="RefSeq" id="WP_045164294.1">
    <property type="nucleotide sequence ID" value="NZ_JYHV01000037.1"/>
</dbReference>
<comment type="function">
    <text evidence="3">Transfers 2'-(5-triphosphoribosyl)-3'-dephosphocoenzyme-A to the apo-[acyl-carrier-protein] of the malonate decarboxylase to yield holo-[acyl-carrier-protein].</text>
</comment>
<reference evidence="6 7" key="1">
    <citation type="submission" date="2015-02" db="EMBL/GenBank/DDBJ databases">
        <title>Draft genome sequence of Pseudomonas stutzeri NT0128 isolated from wheat (Triticum turgidum) rhizosphere.</title>
        <authorList>
            <person name="Tovi N."/>
            <person name="Frenk S."/>
            <person name="Hadar Y."/>
            <person name="Minz D."/>
        </authorList>
    </citation>
    <scope>NUCLEOTIDE SEQUENCE [LARGE SCALE GENOMIC DNA]</scope>
    <source>
        <strain evidence="6 7">NT0128</strain>
    </source>
</reference>
<dbReference type="HAMAP" id="MF_00650">
    <property type="entry name" value="Malonate_MdcG"/>
    <property type="match status" value="1"/>
</dbReference>
<evidence type="ECO:0000256" key="3">
    <source>
        <dbReference type="HAMAP-Rule" id="MF_00650"/>
    </source>
</evidence>
<dbReference type="Pfam" id="PF20866">
    <property type="entry name" value="MdcG_N"/>
    <property type="match status" value="1"/>
</dbReference>
<accession>A0A0D9AGE6</accession>
<dbReference type="PATRIC" id="fig|316.101.peg.3217"/>
<keyword evidence="2 3" id="KW-0548">Nucleotidyltransferase</keyword>
<comment type="similarity">
    <text evidence="3">Belongs to the MdcG family.</text>
</comment>
<dbReference type="AlphaFoldDB" id="A0A0D9AGE6"/>
<dbReference type="EC" id="2.7.7.66" evidence="3"/>
<dbReference type="OrthoDB" id="1275217at2"/>
<evidence type="ECO:0000259" key="5">
    <source>
        <dbReference type="Pfam" id="PF20866"/>
    </source>
</evidence>
<feature type="active site" evidence="3">
    <location>
        <position position="133"/>
    </location>
</feature>
<evidence type="ECO:0000313" key="7">
    <source>
        <dbReference type="Proteomes" id="UP000032487"/>
    </source>
</evidence>
<dbReference type="InterPro" id="IPR049180">
    <property type="entry name" value="MdcG_C"/>
</dbReference>
<dbReference type="GO" id="GO:0016779">
    <property type="term" value="F:nucleotidyltransferase activity"/>
    <property type="evidence" value="ECO:0007669"/>
    <property type="project" value="UniProtKB-UniRule"/>
</dbReference>
<dbReference type="InterPro" id="IPR048903">
    <property type="entry name" value="MdcG_N"/>
</dbReference>
<evidence type="ECO:0000313" key="6">
    <source>
        <dbReference type="EMBL" id="KJH79782.1"/>
    </source>
</evidence>
<feature type="active site" evidence="3">
    <location>
        <position position="131"/>
    </location>
</feature>
<dbReference type="Pfam" id="PF10620">
    <property type="entry name" value="MdcG"/>
    <property type="match status" value="1"/>
</dbReference>
<feature type="domain" description="Phosphoribosyl-dephospho-CoA transferase MdcG C-terminal" evidence="4">
    <location>
        <begin position="86"/>
        <end position="197"/>
    </location>
</feature>
<name>A0A0D9AGE6_STUST</name>
<feature type="domain" description="Phosphoribosyl-dephospho-CoA transferase MdcG N-terminal" evidence="5">
    <location>
        <begin position="7"/>
        <end position="77"/>
    </location>
</feature>
<keyword evidence="1 3" id="KW-0808">Transferase</keyword>
<dbReference type="InterPro" id="IPR017557">
    <property type="entry name" value="Holo-ACP_synthase"/>
</dbReference>
<comment type="caution">
    <text evidence="6">The sequence shown here is derived from an EMBL/GenBank/DDBJ whole genome shotgun (WGS) entry which is preliminary data.</text>
</comment>
<organism evidence="6 7">
    <name type="scientific">Stutzerimonas stutzeri</name>
    <name type="common">Pseudomonas stutzeri</name>
    <dbReference type="NCBI Taxonomy" id="316"/>
    <lineage>
        <taxon>Bacteria</taxon>
        <taxon>Pseudomonadati</taxon>
        <taxon>Pseudomonadota</taxon>
        <taxon>Gammaproteobacteria</taxon>
        <taxon>Pseudomonadales</taxon>
        <taxon>Pseudomonadaceae</taxon>
        <taxon>Stutzerimonas</taxon>
    </lineage>
</organism>